<dbReference type="AlphaFoldDB" id="A0A4D9CPH0"/>
<comment type="caution">
    <text evidence="3">The sequence shown here is derived from an EMBL/GenBank/DDBJ whole genome shotgun (WGS) entry which is preliminary data.</text>
</comment>
<feature type="region of interest" description="Disordered" evidence="1">
    <location>
        <begin position="726"/>
        <end position="782"/>
    </location>
</feature>
<feature type="non-terminal residue" evidence="3">
    <location>
        <position position="1"/>
    </location>
</feature>
<feature type="compositionally biased region" description="Basic and acidic residues" evidence="1">
    <location>
        <begin position="619"/>
        <end position="629"/>
    </location>
</feature>
<dbReference type="EMBL" id="SDOX01000167">
    <property type="protein sequence ID" value="TFJ80394.1"/>
    <property type="molecule type" value="Genomic_DNA"/>
</dbReference>
<protein>
    <recommendedName>
        <fullName evidence="2">dDENN domain-containing protein</fullName>
    </recommendedName>
</protein>
<evidence type="ECO:0000256" key="1">
    <source>
        <dbReference type="SAM" id="MobiDB-lite"/>
    </source>
</evidence>
<feature type="compositionally biased region" description="Pro residues" evidence="1">
    <location>
        <begin position="527"/>
        <end position="549"/>
    </location>
</feature>
<dbReference type="Pfam" id="PF03455">
    <property type="entry name" value="dDENN"/>
    <property type="match status" value="1"/>
</dbReference>
<dbReference type="InterPro" id="IPR005112">
    <property type="entry name" value="dDENN_dom"/>
</dbReference>
<keyword evidence="4" id="KW-1185">Reference proteome</keyword>
<feature type="compositionally biased region" description="Pro residues" evidence="1">
    <location>
        <begin position="149"/>
        <end position="173"/>
    </location>
</feature>
<feature type="region of interest" description="Disordered" evidence="1">
    <location>
        <begin position="62"/>
        <end position="178"/>
    </location>
</feature>
<feature type="compositionally biased region" description="Low complexity" evidence="1">
    <location>
        <begin position="726"/>
        <end position="758"/>
    </location>
</feature>
<feature type="compositionally biased region" description="Basic and acidic residues" evidence="1">
    <location>
        <begin position="659"/>
        <end position="677"/>
    </location>
</feature>
<feature type="compositionally biased region" description="Basic and acidic residues" evidence="1">
    <location>
        <begin position="473"/>
        <end position="518"/>
    </location>
</feature>
<feature type="compositionally biased region" description="Basic and acidic residues" evidence="1">
    <location>
        <begin position="303"/>
        <end position="314"/>
    </location>
</feature>
<gene>
    <name evidence="3" type="ORF">NSK_008266</name>
</gene>
<dbReference type="OrthoDB" id="10629218at2759"/>
<feature type="compositionally biased region" description="Polar residues" evidence="1">
    <location>
        <begin position="316"/>
        <end position="328"/>
    </location>
</feature>
<organism evidence="3 4">
    <name type="scientific">Nannochloropsis salina CCMP1776</name>
    <dbReference type="NCBI Taxonomy" id="1027361"/>
    <lineage>
        <taxon>Eukaryota</taxon>
        <taxon>Sar</taxon>
        <taxon>Stramenopiles</taxon>
        <taxon>Ochrophyta</taxon>
        <taxon>Eustigmatophyceae</taxon>
        <taxon>Eustigmatales</taxon>
        <taxon>Monodopsidaceae</taxon>
        <taxon>Microchloropsis</taxon>
        <taxon>Microchloropsis salina</taxon>
    </lineage>
</organism>
<dbReference type="PRINTS" id="PR01217">
    <property type="entry name" value="PRICHEXTENSN"/>
</dbReference>
<evidence type="ECO:0000313" key="4">
    <source>
        <dbReference type="Proteomes" id="UP000355283"/>
    </source>
</evidence>
<evidence type="ECO:0000313" key="3">
    <source>
        <dbReference type="EMBL" id="TFJ80394.1"/>
    </source>
</evidence>
<proteinExistence type="predicted"/>
<feature type="region of interest" description="Disordered" evidence="1">
    <location>
        <begin position="235"/>
        <end position="329"/>
    </location>
</feature>
<feature type="compositionally biased region" description="Low complexity" evidence="1">
    <location>
        <begin position="264"/>
        <end position="284"/>
    </location>
</feature>
<feature type="compositionally biased region" description="Pro residues" evidence="1">
    <location>
        <begin position="98"/>
        <end position="109"/>
    </location>
</feature>
<feature type="region of interest" description="Disordered" evidence="1">
    <location>
        <begin position="468"/>
        <end position="699"/>
    </location>
</feature>
<feature type="compositionally biased region" description="Pro residues" evidence="1">
    <location>
        <begin position="249"/>
        <end position="263"/>
    </location>
</feature>
<sequence>PFLPPSSTLEVWYSSLAFPNNEHHLPISSFATEQGMTQKTSTASAAASAGTMAAFGFGRQPSHALRPVAPLGHASRPTSLPSPAVSPHLSFRALTSKPSPPPSGPPSAGPSPAASLDGEGGGGGRRGLASTVLAAEGQEEEGGEREVGMPPPPPRTPAPPPRRTRPPSIPPDDLPVLPLRTCPPPALRMSLLKMENNEGMPDGFSAKAVRAAFLRFFVSLLKNYAAYLNAAPPQTAPYPSSSASHPHSKSPPPAPPSTPPPQPSSSFLSSSGSASRLFSPRSAGRGAGSGREGEASNGQGGREGGKEGRKEGKETPYTSPTSSATQLPPMQAESFQKEAFLKDCLSHASSDPGLQETMGTIIASQMFERFIEERLNEPDHPQIKVVLATLANGDECGGGCQHRLDRRLREDLLITVRACMRSLQANRPSLRALSRPLTTALLAGRGSKKKGEGEGAGRWQAEVRRASLLFQASKDKEERDTGAGREKEEARGSMEGREEGRDGEREERHVQFFPKEHGPIPLTGLPPSSPPPPPLPPHACPPPPPPPHLPALSTSSIPSAAQTEAAVLEERIQDSMEVVPPQALPTSIAAGGGEGGRGEGSKGGRGNQEEGEEEVLDGSQREGGKGRSEENEEGEGGGEEGRGERGGAAFPSALGLGEARGEEKGAQDAEAVAKEGEAGTLEAGRGGREGGGRSSPSFVAALRKRPVFTSIFRTKATAIPTAVGVTTPTVTPTASIPSLGNRSLSLSPPLLPPVASSPAKPRRQGRSLEREGEEGRQERDRG</sequence>
<reference evidence="3 4" key="1">
    <citation type="submission" date="2019-01" db="EMBL/GenBank/DDBJ databases">
        <title>Nuclear Genome Assembly of the Microalgal Biofuel strain Nannochloropsis salina CCMP1776.</title>
        <authorList>
            <person name="Hovde B."/>
        </authorList>
    </citation>
    <scope>NUCLEOTIDE SEQUENCE [LARGE SCALE GENOMIC DNA]</scope>
    <source>
        <strain evidence="3 4">CCMP1776</strain>
    </source>
</reference>
<name>A0A4D9CPH0_9STRA</name>
<feature type="domain" description="dDENN" evidence="2">
    <location>
        <begin position="335"/>
        <end position="384"/>
    </location>
</feature>
<dbReference type="Proteomes" id="UP000355283">
    <property type="component" value="Unassembled WGS sequence"/>
</dbReference>
<accession>A0A4D9CPH0</accession>
<evidence type="ECO:0000259" key="2">
    <source>
        <dbReference type="Pfam" id="PF03455"/>
    </source>
</evidence>
<feature type="compositionally biased region" description="Basic and acidic residues" evidence="1">
    <location>
        <begin position="766"/>
        <end position="782"/>
    </location>
</feature>
<feature type="compositionally biased region" description="Low complexity" evidence="1">
    <location>
        <begin position="235"/>
        <end position="245"/>
    </location>
</feature>